<protein>
    <recommendedName>
        <fullName evidence="4">DUF1003 domain-containing protein</fullName>
    </recommendedName>
</protein>
<evidence type="ECO:0000313" key="3">
    <source>
        <dbReference type="Proteomes" id="UP001501442"/>
    </source>
</evidence>
<keyword evidence="1" id="KW-0472">Membrane</keyword>
<dbReference type="EMBL" id="BAABHK010000003">
    <property type="protein sequence ID" value="GAA4624325.1"/>
    <property type="molecule type" value="Genomic_DNA"/>
</dbReference>
<dbReference type="Pfam" id="PF06210">
    <property type="entry name" value="DUF1003"/>
    <property type="match status" value="1"/>
</dbReference>
<evidence type="ECO:0008006" key="4">
    <source>
        <dbReference type="Google" id="ProtNLM"/>
    </source>
</evidence>
<dbReference type="Proteomes" id="UP001501442">
    <property type="component" value="Unassembled WGS sequence"/>
</dbReference>
<comment type="caution">
    <text evidence="2">The sequence shown here is derived from an EMBL/GenBank/DDBJ whole genome shotgun (WGS) entry which is preliminary data.</text>
</comment>
<feature type="transmembrane region" description="Helical" evidence="1">
    <location>
        <begin position="34"/>
        <end position="60"/>
    </location>
</feature>
<proteinExistence type="predicted"/>
<dbReference type="PANTHER" id="PTHR41386">
    <property type="entry name" value="INTEGRAL MEMBRANE PROTEIN-RELATED"/>
    <property type="match status" value="1"/>
</dbReference>
<organism evidence="2 3">
    <name type="scientific">Actinoallomurus vinaceus</name>
    <dbReference type="NCBI Taxonomy" id="1080074"/>
    <lineage>
        <taxon>Bacteria</taxon>
        <taxon>Bacillati</taxon>
        <taxon>Actinomycetota</taxon>
        <taxon>Actinomycetes</taxon>
        <taxon>Streptosporangiales</taxon>
        <taxon>Thermomonosporaceae</taxon>
        <taxon>Actinoallomurus</taxon>
    </lineage>
</organism>
<dbReference type="RefSeq" id="WP_345430794.1">
    <property type="nucleotide sequence ID" value="NZ_BAABHK010000003.1"/>
</dbReference>
<reference evidence="3" key="1">
    <citation type="journal article" date="2019" name="Int. J. Syst. Evol. Microbiol.">
        <title>The Global Catalogue of Microorganisms (GCM) 10K type strain sequencing project: providing services to taxonomists for standard genome sequencing and annotation.</title>
        <authorList>
            <consortium name="The Broad Institute Genomics Platform"/>
            <consortium name="The Broad Institute Genome Sequencing Center for Infectious Disease"/>
            <person name="Wu L."/>
            <person name="Ma J."/>
        </authorList>
    </citation>
    <scope>NUCLEOTIDE SEQUENCE [LARGE SCALE GENOMIC DNA]</scope>
    <source>
        <strain evidence="3">JCM 17939</strain>
    </source>
</reference>
<keyword evidence="1" id="KW-1133">Transmembrane helix</keyword>
<keyword evidence="3" id="KW-1185">Reference proteome</keyword>
<sequence length="158" mass="18172">MWEASAVEANQTKIRMHSERLAMLRRRRRVQDRVADRITAFSGSMPFVYLHVVWFTGWILLNSVGSRRFDPYPYGLLTLIVSLEAIFLSTFVMLSQNREALRSDLRSEIDFETNVLSEVWLEAVAEKLGIDVDQVHTSARERIAEAKARQEQAADRSG</sequence>
<evidence type="ECO:0000313" key="2">
    <source>
        <dbReference type="EMBL" id="GAA4624325.1"/>
    </source>
</evidence>
<feature type="transmembrane region" description="Helical" evidence="1">
    <location>
        <begin position="72"/>
        <end position="94"/>
    </location>
</feature>
<name>A0ABP8U5T8_9ACTN</name>
<keyword evidence="1" id="KW-0812">Transmembrane</keyword>
<dbReference type="PANTHER" id="PTHR41386:SF1">
    <property type="entry name" value="MEMBRANE PROTEIN"/>
    <property type="match status" value="1"/>
</dbReference>
<gene>
    <name evidence="2" type="ORF">GCM10023196_024010</name>
</gene>
<accession>A0ABP8U5T8</accession>
<evidence type="ECO:0000256" key="1">
    <source>
        <dbReference type="SAM" id="Phobius"/>
    </source>
</evidence>
<dbReference type="InterPro" id="IPR010406">
    <property type="entry name" value="DUF1003"/>
</dbReference>